<keyword evidence="6" id="KW-1185">Reference proteome</keyword>
<dbReference type="Pfam" id="PF12833">
    <property type="entry name" value="HTH_18"/>
    <property type="match status" value="1"/>
</dbReference>
<reference evidence="6" key="1">
    <citation type="submission" date="2018-11" db="EMBL/GenBank/DDBJ databases">
        <title>Complete genome sequence of Paenibacillus sp. ML311-T8.</title>
        <authorList>
            <person name="Nam Y.-D."/>
            <person name="Kang J."/>
            <person name="Chung W.-H."/>
            <person name="Park Y.S."/>
        </authorList>
    </citation>
    <scope>NUCLEOTIDE SEQUENCE [LARGE SCALE GENOMIC DNA]</scope>
    <source>
        <strain evidence="6">ML311-T8</strain>
    </source>
</reference>
<sequence>MEQEYLTMRFRYELTPSTVQKLPMYIESVGHNPEQEKIRRDDGYPYYHWIHTIKGEGRITFGGRTQELPLGTGVLLLPYISHSYEAIQNNWSTQYLTFDGTMVQDILIMLGLNQSAMYHWSSDITFHETIFRILRRVESDPDFHGLYASADVYQFIMTLKRYGQTKNKLPLSETMLKLQPLLDWLDESYSNPEIGLVEMAHKLAITPRYMNTLFRNTFAHSPYAYLIALRIRKSKELLLKNPNSSIKLITQEVGFRDTSHFIATFRQYVGFTPERFRELN</sequence>
<keyword evidence="3" id="KW-0804">Transcription</keyword>
<protein>
    <submittedName>
        <fullName evidence="5">AraC family transcriptional regulator</fullName>
    </submittedName>
</protein>
<organism evidence="5 6">
    <name type="scientific">Paenibacillus psychroresistens</name>
    <dbReference type="NCBI Taxonomy" id="1778678"/>
    <lineage>
        <taxon>Bacteria</taxon>
        <taxon>Bacillati</taxon>
        <taxon>Bacillota</taxon>
        <taxon>Bacilli</taxon>
        <taxon>Bacillales</taxon>
        <taxon>Paenibacillaceae</taxon>
        <taxon>Paenibacillus</taxon>
    </lineage>
</organism>
<dbReference type="Proteomes" id="UP000426246">
    <property type="component" value="Chromosome"/>
</dbReference>
<dbReference type="SMART" id="SM00342">
    <property type="entry name" value="HTH_ARAC"/>
    <property type="match status" value="1"/>
</dbReference>
<dbReference type="Pfam" id="PF02311">
    <property type="entry name" value="AraC_binding"/>
    <property type="match status" value="1"/>
</dbReference>
<feature type="domain" description="HTH araC/xylS-type" evidence="4">
    <location>
        <begin position="179"/>
        <end position="279"/>
    </location>
</feature>
<dbReference type="SUPFAM" id="SSF46689">
    <property type="entry name" value="Homeodomain-like"/>
    <property type="match status" value="1"/>
</dbReference>
<dbReference type="Gene3D" id="1.10.10.60">
    <property type="entry name" value="Homeodomain-like"/>
    <property type="match status" value="1"/>
</dbReference>
<dbReference type="InterPro" id="IPR009057">
    <property type="entry name" value="Homeodomain-like_sf"/>
</dbReference>
<dbReference type="Gene3D" id="2.60.120.280">
    <property type="entry name" value="Regulatory protein AraC"/>
    <property type="match status" value="1"/>
</dbReference>
<name>A0A6B8RQ92_9BACL</name>
<dbReference type="InterPro" id="IPR018060">
    <property type="entry name" value="HTH_AraC"/>
</dbReference>
<evidence type="ECO:0000259" key="4">
    <source>
        <dbReference type="PROSITE" id="PS01124"/>
    </source>
</evidence>
<dbReference type="GO" id="GO:0003700">
    <property type="term" value="F:DNA-binding transcription factor activity"/>
    <property type="evidence" value="ECO:0007669"/>
    <property type="project" value="InterPro"/>
</dbReference>
<gene>
    <name evidence="5" type="ORF">EHS13_25495</name>
</gene>
<evidence type="ECO:0000313" key="6">
    <source>
        <dbReference type="Proteomes" id="UP000426246"/>
    </source>
</evidence>
<dbReference type="EMBL" id="CP034235">
    <property type="protein sequence ID" value="QGQ98007.1"/>
    <property type="molecule type" value="Genomic_DNA"/>
</dbReference>
<dbReference type="SUPFAM" id="SSF51215">
    <property type="entry name" value="Regulatory protein AraC"/>
    <property type="match status" value="1"/>
</dbReference>
<evidence type="ECO:0000256" key="1">
    <source>
        <dbReference type="ARBA" id="ARBA00023015"/>
    </source>
</evidence>
<evidence type="ECO:0000256" key="2">
    <source>
        <dbReference type="ARBA" id="ARBA00023125"/>
    </source>
</evidence>
<evidence type="ECO:0000313" key="5">
    <source>
        <dbReference type="EMBL" id="QGQ98007.1"/>
    </source>
</evidence>
<dbReference type="AlphaFoldDB" id="A0A6B8RQ92"/>
<dbReference type="PROSITE" id="PS01124">
    <property type="entry name" value="HTH_ARAC_FAMILY_2"/>
    <property type="match status" value="1"/>
</dbReference>
<accession>A0A6B8RQ92</accession>
<dbReference type="KEGG" id="ppsc:EHS13_25495"/>
<dbReference type="InterPro" id="IPR003313">
    <property type="entry name" value="AraC-bd"/>
</dbReference>
<keyword evidence="1" id="KW-0805">Transcription regulation</keyword>
<keyword evidence="2" id="KW-0238">DNA-binding</keyword>
<evidence type="ECO:0000256" key="3">
    <source>
        <dbReference type="ARBA" id="ARBA00023163"/>
    </source>
</evidence>
<dbReference type="InterPro" id="IPR037923">
    <property type="entry name" value="HTH-like"/>
</dbReference>
<dbReference type="GO" id="GO:0043565">
    <property type="term" value="F:sequence-specific DNA binding"/>
    <property type="evidence" value="ECO:0007669"/>
    <property type="project" value="InterPro"/>
</dbReference>
<dbReference type="PANTHER" id="PTHR43280:SF2">
    <property type="entry name" value="HTH-TYPE TRANSCRIPTIONAL REGULATOR EXSA"/>
    <property type="match status" value="1"/>
</dbReference>
<dbReference type="PANTHER" id="PTHR43280">
    <property type="entry name" value="ARAC-FAMILY TRANSCRIPTIONAL REGULATOR"/>
    <property type="match status" value="1"/>
</dbReference>
<proteinExistence type="predicted"/>